<accession>A0ABV8ATX1</accession>
<reference evidence="12" key="1">
    <citation type="journal article" date="2019" name="Int. J. Syst. Evol. Microbiol.">
        <title>The Global Catalogue of Microorganisms (GCM) 10K type strain sequencing project: providing services to taxonomists for standard genome sequencing and annotation.</title>
        <authorList>
            <consortium name="The Broad Institute Genomics Platform"/>
            <consortium name="The Broad Institute Genome Sequencing Center for Infectious Disease"/>
            <person name="Wu L."/>
            <person name="Ma J."/>
        </authorList>
    </citation>
    <scope>NUCLEOTIDE SEQUENCE [LARGE SCALE GENOMIC DNA]</scope>
    <source>
        <strain evidence="12">CCUG 60523</strain>
    </source>
</reference>
<organism evidence="11 12">
    <name type="scientific">Algoriphagus namhaensis</name>
    <dbReference type="NCBI Taxonomy" id="915353"/>
    <lineage>
        <taxon>Bacteria</taxon>
        <taxon>Pseudomonadati</taxon>
        <taxon>Bacteroidota</taxon>
        <taxon>Cytophagia</taxon>
        <taxon>Cytophagales</taxon>
        <taxon>Cyclobacteriaceae</taxon>
        <taxon>Algoriphagus</taxon>
    </lineage>
</organism>
<comment type="catalytic activity">
    <reaction evidence="3">
        <text>uridine(65) in tRNA = pseudouridine(65) in tRNA</text>
        <dbReference type="Rhea" id="RHEA:42536"/>
        <dbReference type="Rhea" id="RHEA-COMP:10103"/>
        <dbReference type="Rhea" id="RHEA-COMP:10104"/>
        <dbReference type="ChEBI" id="CHEBI:65314"/>
        <dbReference type="ChEBI" id="CHEBI:65315"/>
        <dbReference type="EC" id="5.4.99.26"/>
    </reaction>
</comment>
<proteinExistence type="predicted"/>
<gene>
    <name evidence="11" type="ORF">ACFOSV_14510</name>
</gene>
<evidence type="ECO:0000256" key="5">
    <source>
        <dbReference type="ARBA" id="ARBA00038943"/>
    </source>
</evidence>
<dbReference type="Gene3D" id="3.30.2350.10">
    <property type="entry name" value="Pseudouridine synthase"/>
    <property type="match status" value="1"/>
</dbReference>
<dbReference type="Pfam" id="PF00849">
    <property type="entry name" value="PseudoU_synth_2"/>
    <property type="match status" value="1"/>
</dbReference>
<dbReference type="Proteomes" id="UP001595805">
    <property type="component" value="Unassembled WGS sequence"/>
</dbReference>
<dbReference type="InterPro" id="IPR020103">
    <property type="entry name" value="PsdUridine_synth_cat_dom_sf"/>
</dbReference>
<dbReference type="EMBL" id="JBHRZS010000007">
    <property type="protein sequence ID" value="MFC3881403.1"/>
    <property type="molecule type" value="Genomic_DNA"/>
</dbReference>
<dbReference type="PROSITE" id="PS01129">
    <property type="entry name" value="PSI_RLU"/>
    <property type="match status" value="1"/>
</dbReference>
<dbReference type="InterPro" id="IPR050188">
    <property type="entry name" value="RluA_PseudoU_synthase"/>
</dbReference>
<keyword evidence="2" id="KW-0413">Isomerase</keyword>
<sequence length="241" mass="27633">MRPLHIIYEDESLVAINKPSGLLVHRTKIAAEETEFALQILRDQIGSWVSPIHRLDRPTSGVLLFSKNPELMPSLKQQFEERKAEKVYWAICRGIPAQKYGKIDYALTSEYSNNRQEALSNYKVISECEIPFDTTGRYPTSRYSLIEVKPETGRTHQIRKHLAHLRHYIIGDKKHGDNKQNHFFEQQFGLKHLLLHSKSLSITHPISGNQILFTADPPVHFVKITTDLSLSLPKDASQKLA</sequence>
<keyword evidence="12" id="KW-1185">Reference proteome</keyword>
<dbReference type="EC" id="5.4.99.26" evidence="5"/>
<evidence type="ECO:0000256" key="7">
    <source>
        <dbReference type="ARBA" id="ARBA00041803"/>
    </source>
</evidence>
<evidence type="ECO:0000256" key="4">
    <source>
        <dbReference type="ARBA" id="ARBA00037670"/>
    </source>
</evidence>
<dbReference type="PANTHER" id="PTHR21600:SF56">
    <property type="entry name" value="TRNA PSEUDOURIDINE SYNTHASE C"/>
    <property type="match status" value="1"/>
</dbReference>
<evidence type="ECO:0000256" key="6">
    <source>
        <dbReference type="ARBA" id="ARBA00040675"/>
    </source>
</evidence>
<protein>
    <recommendedName>
        <fullName evidence="6">tRNA pseudouridine synthase C</fullName>
        <ecNumber evidence="5">5.4.99.26</ecNumber>
    </recommendedName>
    <alternativeName>
        <fullName evidence="8">tRNA pseudouridine(65) synthase</fullName>
    </alternativeName>
    <alternativeName>
        <fullName evidence="9">tRNA pseudouridylate synthase C</fullName>
    </alternativeName>
    <alternativeName>
        <fullName evidence="7">tRNA-uridine isomerase C</fullName>
    </alternativeName>
</protein>
<dbReference type="InterPro" id="IPR006224">
    <property type="entry name" value="PsdUridine_synth_RluA-like_CS"/>
</dbReference>
<evidence type="ECO:0000256" key="1">
    <source>
        <dbReference type="ARBA" id="ARBA00022694"/>
    </source>
</evidence>
<evidence type="ECO:0000313" key="11">
    <source>
        <dbReference type="EMBL" id="MFC3881403.1"/>
    </source>
</evidence>
<dbReference type="SUPFAM" id="SSF55120">
    <property type="entry name" value="Pseudouridine synthase"/>
    <property type="match status" value="1"/>
</dbReference>
<evidence type="ECO:0000259" key="10">
    <source>
        <dbReference type="Pfam" id="PF00849"/>
    </source>
</evidence>
<comment type="function">
    <text evidence="4">Responsible for synthesis of pseudouridine from uracil-65 in transfer RNAs.</text>
</comment>
<evidence type="ECO:0000256" key="2">
    <source>
        <dbReference type="ARBA" id="ARBA00023235"/>
    </source>
</evidence>
<dbReference type="RefSeq" id="WP_377906746.1">
    <property type="nucleotide sequence ID" value="NZ_JBHRZS010000007.1"/>
</dbReference>
<name>A0ABV8ATX1_9BACT</name>
<evidence type="ECO:0000256" key="3">
    <source>
        <dbReference type="ARBA" id="ARBA00036607"/>
    </source>
</evidence>
<dbReference type="PANTHER" id="PTHR21600">
    <property type="entry name" value="MITOCHONDRIAL RNA PSEUDOURIDINE SYNTHASE"/>
    <property type="match status" value="1"/>
</dbReference>
<evidence type="ECO:0000256" key="9">
    <source>
        <dbReference type="ARBA" id="ARBA00043049"/>
    </source>
</evidence>
<comment type="caution">
    <text evidence="11">The sequence shown here is derived from an EMBL/GenBank/DDBJ whole genome shotgun (WGS) entry which is preliminary data.</text>
</comment>
<dbReference type="InterPro" id="IPR006145">
    <property type="entry name" value="PsdUridine_synth_RsuA/RluA"/>
</dbReference>
<feature type="domain" description="Pseudouridine synthase RsuA/RluA-like" evidence="10">
    <location>
        <begin position="13"/>
        <end position="164"/>
    </location>
</feature>
<keyword evidence="1" id="KW-0819">tRNA processing</keyword>
<evidence type="ECO:0000313" key="12">
    <source>
        <dbReference type="Proteomes" id="UP001595805"/>
    </source>
</evidence>
<evidence type="ECO:0000256" key="8">
    <source>
        <dbReference type="ARBA" id="ARBA00041975"/>
    </source>
</evidence>